<protein>
    <submittedName>
        <fullName evidence="1">Uncharacterized protein</fullName>
    </submittedName>
</protein>
<evidence type="ECO:0000313" key="1">
    <source>
        <dbReference type="EMBL" id="MBN7799234.1"/>
    </source>
</evidence>
<proteinExistence type="predicted"/>
<dbReference type="RefSeq" id="WP_206567238.1">
    <property type="nucleotide sequence ID" value="NZ_JAFKCW010000001.1"/>
</dbReference>
<evidence type="ECO:0000313" key="2">
    <source>
        <dbReference type="Proteomes" id="UP000664698"/>
    </source>
</evidence>
<gene>
    <name evidence="1" type="ORF">J0A67_00095</name>
</gene>
<dbReference type="Proteomes" id="UP000664698">
    <property type="component" value="Unassembled WGS sequence"/>
</dbReference>
<accession>A0ABS3BK76</accession>
<name>A0ABS3BK76_9BACT</name>
<keyword evidence="2" id="KW-1185">Reference proteome</keyword>
<sequence length="679" mass="76364">MKTKFQGYRFATSNTLHKYHMSLIKDRDLIFSEVVNGNKTIYTLKNQNNTGSPTKLGDVFNHLPSGIIVKSETGMGATTVEIKALRNSIIVVPLRVIAATKHNEHGGFYAGTKPGSKATKAPSAKQIKEYLNSPGDKKLICVVDSLKKVMDSIPIQDRGSFFLLLDETDSLQLDSGFRPSMSDAMEVYKKHPANMRATVTATPLEFSDPELQHEPLTIVKYDTPNSTKVRLVQTNDFESGLELLIAEHFKRFPTEKLLVALNSVEAIESVRLKIQAAGIIKNANDVKILCSKKKAGLVGSYFHELDSNTLPGLLNFKTAAYFTGFDIEERYHLIVVCNPSITSLAISEYRFKQIVGRARKGLNSTTLLYQQTNGSAFTPNSIEELLDAANRLIKSIECLKHQFVSCPILGKRTLDNVKAILDTSRHLGRKLLFEDQTTGKFKVSYLNVDSISELNRLFTDVFDKPDSFEKALREAGFDVATENDTTLPASNKKKIISAWFDRSKLNVEVILNQYILDPKGYSFQEGQNSFETEVFQTFKEAAPYFDPVFLKSRIQKATEKLNGWKTGLANLRLELMFAAQKSSSNFEHVLNREFTIGESYSESELKGKWELLKASEGQTFSVLEDHPPIFFLNRIFETRKKNGKYRIKARCVPETNIKEYKAGVSAFQFDASLYQAETT</sequence>
<dbReference type="EMBL" id="JAFKCW010000001">
    <property type="protein sequence ID" value="MBN7799234.1"/>
    <property type="molecule type" value="Genomic_DNA"/>
</dbReference>
<organism evidence="1 2">
    <name type="scientific">Algoriphagus aestuariicola</name>
    <dbReference type="NCBI Taxonomy" id="1852016"/>
    <lineage>
        <taxon>Bacteria</taxon>
        <taxon>Pseudomonadati</taxon>
        <taxon>Bacteroidota</taxon>
        <taxon>Cytophagia</taxon>
        <taxon>Cytophagales</taxon>
        <taxon>Cyclobacteriaceae</taxon>
        <taxon>Algoriphagus</taxon>
    </lineage>
</organism>
<comment type="caution">
    <text evidence="1">The sequence shown here is derived from an EMBL/GenBank/DDBJ whole genome shotgun (WGS) entry which is preliminary data.</text>
</comment>
<reference evidence="1 2" key="1">
    <citation type="submission" date="2021-03" db="EMBL/GenBank/DDBJ databases">
        <title>novel species isolated from a fishpond in China.</title>
        <authorList>
            <person name="Lu H."/>
            <person name="Cai Z."/>
        </authorList>
    </citation>
    <scope>NUCLEOTIDE SEQUENCE [LARGE SCALE GENOMIC DNA]</scope>
    <source>
        <strain evidence="1 2">JCM 31546</strain>
    </source>
</reference>